<evidence type="ECO:0000256" key="9">
    <source>
        <dbReference type="PIRNR" id="PIRNR003128"/>
    </source>
</evidence>
<organism evidence="12 13">
    <name type="scientific">Alteromonas stellipolaris</name>
    <dbReference type="NCBI Taxonomy" id="233316"/>
    <lineage>
        <taxon>Bacteria</taxon>
        <taxon>Pseudomonadati</taxon>
        <taxon>Pseudomonadota</taxon>
        <taxon>Gammaproteobacteria</taxon>
        <taxon>Alteromonadales</taxon>
        <taxon>Alteromonadaceae</taxon>
        <taxon>Alteromonas/Salinimonas group</taxon>
        <taxon>Alteromonas</taxon>
    </lineage>
</organism>
<evidence type="ECO:0000313" key="12">
    <source>
        <dbReference type="EMBL" id="MDO6579271.1"/>
    </source>
</evidence>
<dbReference type="GO" id="GO:0006310">
    <property type="term" value="P:DNA recombination"/>
    <property type="evidence" value="ECO:0007669"/>
    <property type="project" value="InterPro"/>
</dbReference>
<dbReference type="SUPFAM" id="SSF52540">
    <property type="entry name" value="P-loop containing nucleoside triphosphate hydrolases"/>
    <property type="match status" value="1"/>
</dbReference>
<reference evidence="12" key="1">
    <citation type="submission" date="2023-07" db="EMBL/GenBank/DDBJ databases">
        <title>Genome content predicts the carbon catabolic preferences of heterotrophic bacteria.</title>
        <authorList>
            <person name="Gralka M."/>
        </authorList>
    </citation>
    <scope>NUCLEOTIDE SEQUENCE</scope>
    <source>
        <strain evidence="12">F2M12</strain>
    </source>
</reference>
<evidence type="ECO:0000259" key="11">
    <source>
        <dbReference type="Pfam" id="PF02463"/>
    </source>
</evidence>
<feature type="coiled-coil region" evidence="10">
    <location>
        <begin position="339"/>
        <end position="366"/>
    </location>
</feature>
<dbReference type="InterPro" id="IPR003395">
    <property type="entry name" value="RecF/RecN/SMC_N"/>
</dbReference>
<sequence>MLAHLSISNFAVVKQLSVNLEKGLTAITGETGAGKSIAIDALSLCLGERADANAVRSTAPKAEIIAHFALATNTKAKRYLDEHELTSDEDENSCFIRRVISKEGRSKAFINGIPASLQQLKGLGQHLLAIHGQNTHLQLLKEDYQRQLVDTVGNHKDSLSNVKQHYALWREKQKMLSELQAQAQQREDRLQLLTYQVRELDEFALEDGEFSELETEHKRLSNGQSLLEQAQTSFYHLYESDEGNALSILQNSIDRLGELESHDASLSPILVLLNEAAIQVEEAAGELRHYCDDLEIDPLRLQQVEARYAKAMDLARKHSVMPEELFAHHQTLAREFASLGDQESLLTTLEDEVDELKAQYLNETKVLSEYRVKAANYLASEIEIQIHQMNMPHAKVAIEVNYDEFKKPSALGQDTVEIKVSTNPGQAADKLDKVVSGGELSRIGLAIQVIASDNHATPTMIFDEVDTGISGPTASIVGGLLRRLGKQVQVMCVTHLPQVAAQAHNQLFVTKLTDGESTETQILALTKQDRVDELARLLAGDKVTKSALANAKELLKSAQSN</sequence>
<evidence type="ECO:0000256" key="2">
    <source>
        <dbReference type="ARBA" id="ARBA00009441"/>
    </source>
</evidence>
<keyword evidence="7 9" id="KW-0234">DNA repair</keyword>
<dbReference type="GO" id="GO:0005524">
    <property type="term" value="F:ATP binding"/>
    <property type="evidence" value="ECO:0007669"/>
    <property type="project" value="UniProtKB-KW"/>
</dbReference>
<dbReference type="PANTHER" id="PTHR11059">
    <property type="entry name" value="DNA REPAIR PROTEIN RECN"/>
    <property type="match status" value="1"/>
</dbReference>
<keyword evidence="5 9" id="KW-0227">DNA damage</keyword>
<dbReference type="PANTHER" id="PTHR11059:SF0">
    <property type="entry name" value="DNA REPAIR PROTEIN RECN"/>
    <property type="match status" value="1"/>
</dbReference>
<evidence type="ECO:0000313" key="13">
    <source>
        <dbReference type="Proteomes" id="UP001170717"/>
    </source>
</evidence>
<dbReference type="PIRSF" id="PIRSF003128">
    <property type="entry name" value="RecN"/>
    <property type="match status" value="1"/>
</dbReference>
<keyword evidence="6" id="KW-0067">ATP-binding</keyword>
<evidence type="ECO:0000256" key="8">
    <source>
        <dbReference type="ARBA" id="ARBA00033408"/>
    </source>
</evidence>
<comment type="similarity">
    <text evidence="2 9">Belongs to the RecN family.</text>
</comment>
<dbReference type="FunFam" id="3.40.50.300:FF:000356">
    <property type="entry name" value="DNA repair protein RecN"/>
    <property type="match status" value="1"/>
</dbReference>
<evidence type="ECO:0000256" key="5">
    <source>
        <dbReference type="ARBA" id="ARBA00022763"/>
    </source>
</evidence>
<evidence type="ECO:0000256" key="4">
    <source>
        <dbReference type="ARBA" id="ARBA00022741"/>
    </source>
</evidence>
<comment type="caution">
    <text evidence="12">The sequence shown here is derived from an EMBL/GenBank/DDBJ whole genome shotgun (WGS) entry which is preliminary data.</text>
</comment>
<evidence type="ECO:0000256" key="6">
    <source>
        <dbReference type="ARBA" id="ARBA00022840"/>
    </source>
</evidence>
<keyword evidence="4" id="KW-0547">Nucleotide-binding</keyword>
<evidence type="ECO:0000256" key="7">
    <source>
        <dbReference type="ARBA" id="ARBA00023204"/>
    </source>
</evidence>
<dbReference type="GO" id="GO:0009432">
    <property type="term" value="P:SOS response"/>
    <property type="evidence" value="ECO:0007669"/>
    <property type="project" value="UniProtKB-ARBA"/>
</dbReference>
<dbReference type="EMBL" id="JAUOQI010000017">
    <property type="protein sequence ID" value="MDO6579271.1"/>
    <property type="molecule type" value="Genomic_DNA"/>
</dbReference>
<dbReference type="NCBIfam" id="TIGR00634">
    <property type="entry name" value="recN"/>
    <property type="match status" value="1"/>
</dbReference>
<evidence type="ECO:0000256" key="3">
    <source>
        <dbReference type="ARBA" id="ARBA00021315"/>
    </source>
</evidence>
<evidence type="ECO:0000256" key="10">
    <source>
        <dbReference type="SAM" id="Coils"/>
    </source>
</evidence>
<comment type="function">
    <text evidence="1 9">May be involved in recombinational repair of damaged DNA.</text>
</comment>
<dbReference type="GO" id="GO:0043590">
    <property type="term" value="C:bacterial nucleoid"/>
    <property type="evidence" value="ECO:0007669"/>
    <property type="project" value="TreeGrafter"/>
</dbReference>
<keyword evidence="10" id="KW-0175">Coiled coil</keyword>
<dbReference type="Gene3D" id="3.40.50.300">
    <property type="entry name" value="P-loop containing nucleotide triphosphate hydrolases"/>
    <property type="match status" value="2"/>
</dbReference>
<proteinExistence type="inferred from homology"/>
<accession>A0AAW7Z8E2</accession>
<dbReference type="FunFam" id="3.40.50.300:FF:000319">
    <property type="entry name" value="DNA repair protein RecN"/>
    <property type="match status" value="1"/>
</dbReference>
<dbReference type="NCBIfam" id="NF008121">
    <property type="entry name" value="PRK10869.1"/>
    <property type="match status" value="1"/>
</dbReference>
<dbReference type="InterPro" id="IPR004604">
    <property type="entry name" value="DNA_recomb/repair_RecN"/>
</dbReference>
<evidence type="ECO:0000256" key="1">
    <source>
        <dbReference type="ARBA" id="ARBA00003618"/>
    </source>
</evidence>
<name>A0AAW7Z8E2_9ALTE</name>
<dbReference type="AlphaFoldDB" id="A0AAW7Z8E2"/>
<dbReference type="RefSeq" id="WP_303464585.1">
    <property type="nucleotide sequence ID" value="NZ_JAGDZG010000001.1"/>
</dbReference>
<dbReference type="Proteomes" id="UP001170717">
    <property type="component" value="Unassembled WGS sequence"/>
</dbReference>
<gene>
    <name evidence="12" type="primary">recN</name>
    <name evidence="12" type="ORF">Q4527_17845</name>
</gene>
<dbReference type="CDD" id="cd03241">
    <property type="entry name" value="ABC_RecN"/>
    <property type="match status" value="2"/>
</dbReference>
<feature type="domain" description="RecF/RecN/SMC N-terminal" evidence="11">
    <location>
        <begin position="2"/>
        <end position="517"/>
    </location>
</feature>
<dbReference type="GO" id="GO:0006281">
    <property type="term" value="P:DNA repair"/>
    <property type="evidence" value="ECO:0007669"/>
    <property type="project" value="UniProtKB-KW"/>
</dbReference>
<dbReference type="InterPro" id="IPR027417">
    <property type="entry name" value="P-loop_NTPase"/>
</dbReference>
<dbReference type="Pfam" id="PF02463">
    <property type="entry name" value="SMC_N"/>
    <property type="match status" value="1"/>
</dbReference>
<protein>
    <recommendedName>
        <fullName evidence="3 9">DNA repair protein RecN</fullName>
    </recommendedName>
    <alternativeName>
        <fullName evidence="8 9">Recombination protein N</fullName>
    </alternativeName>
</protein>